<feature type="domain" description="ABC transporter" evidence="5">
    <location>
        <begin position="2"/>
        <end position="221"/>
    </location>
</feature>
<dbReference type="CDD" id="cd03220">
    <property type="entry name" value="ABC_KpsT_Wzt"/>
    <property type="match status" value="1"/>
</dbReference>
<keyword evidence="3" id="KW-0547">Nucleotide-binding</keyword>
<dbReference type="EMBL" id="JBHUIP010000013">
    <property type="protein sequence ID" value="MFD2264579.1"/>
    <property type="molecule type" value="Genomic_DNA"/>
</dbReference>
<proteinExistence type="inferred from homology"/>
<evidence type="ECO:0000259" key="5">
    <source>
        <dbReference type="PROSITE" id="PS50893"/>
    </source>
</evidence>
<evidence type="ECO:0000313" key="6">
    <source>
        <dbReference type="EMBL" id="MFD2264579.1"/>
    </source>
</evidence>
<gene>
    <name evidence="6" type="ORF">ACFSM5_16865</name>
</gene>
<name>A0ABW5DVR5_9PROT</name>
<dbReference type="InterPro" id="IPR017871">
    <property type="entry name" value="ABC_transporter-like_CS"/>
</dbReference>
<organism evidence="6 7">
    <name type="scientific">Lacibacterium aquatile</name>
    <dbReference type="NCBI Taxonomy" id="1168082"/>
    <lineage>
        <taxon>Bacteria</taxon>
        <taxon>Pseudomonadati</taxon>
        <taxon>Pseudomonadota</taxon>
        <taxon>Alphaproteobacteria</taxon>
        <taxon>Rhodospirillales</taxon>
        <taxon>Rhodospirillaceae</taxon>
    </lineage>
</organism>
<dbReference type="SUPFAM" id="SSF52540">
    <property type="entry name" value="P-loop containing nucleoside triphosphate hydrolases"/>
    <property type="match status" value="1"/>
</dbReference>
<evidence type="ECO:0000256" key="1">
    <source>
        <dbReference type="ARBA" id="ARBA00005417"/>
    </source>
</evidence>
<dbReference type="PANTHER" id="PTHR46743">
    <property type="entry name" value="TEICHOIC ACIDS EXPORT ATP-BINDING PROTEIN TAGH"/>
    <property type="match status" value="1"/>
</dbReference>
<dbReference type="InterPro" id="IPR003439">
    <property type="entry name" value="ABC_transporter-like_ATP-bd"/>
</dbReference>
<dbReference type="Gene3D" id="3.40.50.300">
    <property type="entry name" value="P-loop containing nucleotide triphosphate hydrolases"/>
    <property type="match status" value="1"/>
</dbReference>
<dbReference type="GO" id="GO:0005524">
    <property type="term" value="F:ATP binding"/>
    <property type="evidence" value="ECO:0007669"/>
    <property type="project" value="UniProtKB-KW"/>
</dbReference>
<keyword evidence="2" id="KW-0813">Transport</keyword>
<protein>
    <submittedName>
        <fullName evidence="6">ABC transporter ATP-binding protein</fullName>
    </submittedName>
</protein>
<sequence length="227" mass="25844">MVRLEEVYKYFKTTQGRKIILDNVSLELPTDRNIGFIGKNGAGKSTLVRILAGSMAPNSGKVTRLVRMSWPLGFVGGFPNSSTAYDTIRFVSRIYGEDWRRILERVEEFAELGDYLDMPIATYSSGMRSRLVFGLSFAIDFECYLMDEILGVGDARFRQRADALMTERFKYSKMILVSHNPNQLIKYCKSGVVLQNGKLTYFEDVRDALKYYEQTNNVSLAATSEEI</sequence>
<evidence type="ECO:0000256" key="2">
    <source>
        <dbReference type="ARBA" id="ARBA00022448"/>
    </source>
</evidence>
<dbReference type="PANTHER" id="PTHR46743:SF2">
    <property type="entry name" value="TEICHOIC ACIDS EXPORT ATP-BINDING PROTEIN TAGH"/>
    <property type="match status" value="1"/>
</dbReference>
<reference evidence="7" key="1">
    <citation type="journal article" date="2019" name="Int. J. Syst. Evol. Microbiol.">
        <title>The Global Catalogue of Microorganisms (GCM) 10K type strain sequencing project: providing services to taxonomists for standard genome sequencing and annotation.</title>
        <authorList>
            <consortium name="The Broad Institute Genomics Platform"/>
            <consortium name="The Broad Institute Genome Sequencing Center for Infectious Disease"/>
            <person name="Wu L."/>
            <person name="Ma J."/>
        </authorList>
    </citation>
    <scope>NUCLEOTIDE SEQUENCE [LARGE SCALE GENOMIC DNA]</scope>
    <source>
        <strain evidence="7">CGMCC 1.19062</strain>
    </source>
</reference>
<evidence type="ECO:0000256" key="4">
    <source>
        <dbReference type="ARBA" id="ARBA00022840"/>
    </source>
</evidence>
<dbReference type="InterPro" id="IPR050683">
    <property type="entry name" value="Bact_Polysacc_Export_ATP-bd"/>
</dbReference>
<evidence type="ECO:0000256" key="3">
    <source>
        <dbReference type="ARBA" id="ARBA00022741"/>
    </source>
</evidence>
<accession>A0ABW5DVR5</accession>
<comment type="caution">
    <text evidence="6">The sequence shown here is derived from an EMBL/GenBank/DDBJ whole genome shotgun (WGS) entry which is preliminary data.</text>
</comment>
<dbReference type="InterPro" id="IPR015860">
    <property type="entry name" value="ABC_transpr_TagH-like"/>
</dbReference>
<dbReference type="Proteomes" id="UP001597295">
    <property type="component" value="Unassembled WGS sequence"/>
</dbReference>
<dbReference type="InterPro" id="IPR027417">
    <property type="entry name" value="P-loop_NTPase"/>
</dbReference>
<comment type="similarity">
    <text evidence="1">Belongs to the ABC transporter superfamily.</text>
</comment>
<evidence type="ECO:0000313" key="7">
    <source>
        <dbReference type="Proteomes" id="UP001597295"/>
    </source>
</evidence>
<dbReference type="RefSeq" id="WP_379877670.1">
    <property type="nucleotide sequence ID" value="NZ_JBHUIP010000013.1"/>
</dbReference>
<keyword evidence="7" id="KW-1185">Reference proteome</keyword>
<dbReference type="PROSITE" id="PS00211">
    <property type="entry name" value="ABC_TRANSPORTER_1"/>
    <property type="match status" value="1"/>
</dbReference>
<dbReference type="PROSITE" id="PS50893">
    <property type="entry name" value="ABC_TRANSPORTER_2"/>
    <property type="match status" value="1"/>
</dbReference>
<dbReference type="Pfam" id="PF00005">
    <property type="entry name" value="ABC_tran"/>
    <property type="match status" value="1"/>
</dbReference>
<keyword evidence="4 6" id="KW-0067">ATP-binding</keyword>